<name>A0A2M7Z7J1_9BACT</name>
<evidence type="ECO:0008006" key="3">
    <source>
        <dbReference type="Google" id="ProtNLM"/>
    </source>
</evidence>
<accession>A0A2M7Z7J1</accession>
<dbReference type="Proteomes" id="UP000230843">
    <property type="component" value="Unassembled WGS sequence"/>
</dbReference>
<proteinExistence type="predicted"/>
<dbReference type="AlphaFoldDB" id="A0A2M7Z7J1"/>
<dbReference type="InterPro" id="IPR032675">
    <property type="entry name" value="LRR_dom_sf"/>
</dbReference>
<feature type="non-terminal residue" evidence="1">
    <location>
        <position position="205"/>
    </location>
</feature>
<reference evidence="2" key="1">
    <citation type="submission" date="2017-09" db="EMBL/GenBank/DDBJ databases">
        <title>Depth-based differentiation of microbial function through sediment-hosted aquifers and enrichment of novel symbionts in the deep terrestrial subsurface.</title>
        <authorList>
            <person name="Probst A.J."/>
            <person name="Ladd B."/>
            <person name="Jarett J.K."/>
            <person name="Geller-Mcgrath D.E."/>
            <person name="Sieber C.M.K."/>
            <person name="Emerson J.B."/>
            <person name="Anantharaman K."/>
            <person name="Thomas B.C."/>
            <person name="Malmstrom R."/>
            <person name="Stieglmeier M."/>
            <person name="Klingl A."/>
            <person name="Woyke T."/>
            <person name="Ryan C.M."/>
            <person name="Banfield J.F."/>
        </authorList>
    </citation>
    <scope>NUCLEOTIDE SEQUENCE [LARGE SCALE GENOMIC DNA]</scope>
</reference>
<protein>
    <recommendedName>
        <fullName evidence="3">Leucine Rich repeats (2 copies)</fullName>
    </recommendedName>
</protein>
<dbReference type="EMBL" id="PFVJ01000016">
    <property type="protein sequence ID" value="PJA90291.1"/>
    <property type="molecule type" value="Genomic_DNA"/>
</dbReference>
<organism evidence="1 2">
    <name type="scientific">Candidatus Magasanikbacteria bacterium CG_4_9_14_3_um_filter_32_9</name>
    <dbReference type="NCBI Taxonomy" id="1974644"/>
    <lineage>
        <taxon>Bacteria</taxon>
        <taxon>Candidatus Magasanikiibacteriota</taxon>
    </lineage>
</organism>
<evidence type="ECO:0000313" key="1">
    <source>
        <dbReference type="EMBL" id="PJA90291.1"/>
    </source>
</evidence>
<evidence type="ECO:0000313" key="2">
    <source>
        <dbReference type="Proteomes" id="UP000230843"/>
    </source>
</evidence>
<sequence length="205" mass="23395">MISLFNRGLNLIISIHSSFFCGMIILLKSISIKNMENKTEESFNKESSPEKIKKLFKIACVDYKDVTAFDYLKHLAERTNEPIYLYAYYLQTDLESLKQSGILELIENKSIELSGGPETDGARLKINQQFTIEKLLDFWKQHSEVLKPIRELDFYGCKLVEVDIQILARSLYMQNITGLDLGENNIGMEGVQALANSENLGNLTE</sequence>
<dbReference type="SUPFAM" id="SSF52047">
    <property type="entry name" value="RNI-like"/>
    <property type="match status" value="1"/>
</dbReference>
<dbReference type="Gene3D" id="3.80.10.10">
    <property type="entry name" value="Ribonuclease Inhibitor"/>
    <property type="match status" value="1"/>
</dbReference>
<comment type="caution">
    <text evidence="1">The sequence shown here is derived from an EMBL/GenBank/DDBJ whole genome shotgun (WGS) entry which is preliminary data.</text>
</comment>
<gene>
    <name evidence="1" type="ORF">CO137_00740</name>
</gene>